<dbReference type="EMBL" id="JABFAB010000013">
    <property type="protein sequence ID" value="MBA0668205.1"/>
    <property type="molecule type" value="Genomic_DNA"/>
</dbReference>
<organism evidence="1 2">
    <name type="scientific">Gossypium klotzschianum</name>
    <dbReference type="NCBI Taxonomy" id="34286"/>
    <lineage>
        <taxon>Eukaryota</taxon>
        <taxon>Viridiplantae</taxon>
        <taxon>Streptophyta</taxon>
        <taxon>Embryophyta</taxon>
        <taxon>Tracheophyta</taxon>
        <taxon>Spermatophyta</taxon>
        <taxon>Magnoliopsida</taxon>
        <taxon>eudicotyledons</taxon>
        <taxon>Gunneridae</taxon>
        <taxon>Pentapetalae</taxon>
        <taxon>rosids</taxon>
        <taxon>malvids</taxon>
        <taxon>Malvales</taxon>
        <taxon>Malvaceae</taxon>
        <taxon>Malvoideae</taxon>
        <taxon>Gossypium</taxon>
    </lineage>
</organism>
<dbReference type="Proteomes" id="UP000593573">
    <property type="component" value="Unassembled WGS sequence"/>
</dbReference>
<sequence>GILDGLSLIQRKGYQKVVIHTDNLELWKIKHIPREKNQVADRIAKMATEKSTDMQ</sequence>
<feature type="non-terminal residue" evidence="1">
    <location>
        <position position="1"/>
    </location>
</feature>
<evidence type="ECO:0000313" key="1">
    <source>
        <dbReference type="EMBL" id="MBA0668205.1"/>
    </source>
</evidence>
<reference evidence="1 2" key="1">
    <citation type="journal article" date="2019" name="Genome Biol. Evol.">
        <title>Insights into the evolution of the New World diploid cottons (Gossypium, subgenus Houzingenia) based on genome sequencing.</title>
        <authorList>
            <person name="Grover C.E."/>
            <person name="Arick M.A. 2nd"/>
            <person name="Thrash A."/>
            <person name="Conover J.L."/>
            <person name="Sanders W.S."/>
            <person name="Peterson D.G."/>
            <person name="Frelichowski J.E."/>
            <person name="Scheffler J.A."/>
            <person name="Scheffler B.E."/>
            <person name="Wendel J.F."/>
        </authorList>
    </citation>
    <scope>NUCLEOTIDE SEQUENCE [LARGE SCALE GENOMIC DNA]</scope>
    <source>
        <strain evidence="1">57</strain>
        <tissue evidence="1">Leaf</tissue>
    </source>
</reference>
<keyword evidence="2" id="KW-1185">Reference proteome</keyword>
<comment type="caution">
    <text evidence="1">The sequence shown here is derived from an EMBL/GenBank/DDBJ whole genome shotgun (WGS) entry which is preliminary data.</text>
</comment>
<gene>
    <name evidence="1" type="ORF">Goklo_001148</name>
</gene>
<dbReference type="OrthoDB" id="1306280at2759"/>
<name>A0A7J8VZJ0_9ROSI</name>
<feature type="non-terminal residue" evidence="1">
    <location>
        <position position="55"/>
    </location>
</feature>
<protein>
    <recommendedName>
        <fullName evidence="3">RNase H type-1 domain-containing protein</fullName>
    </recommendedName>
</protein>
<dbReference type="AlphaFoldDB" id="A0A7J8VZJ0"/>
<proteinExistence type="predicted"/>
<evidence type="ECO:0008006" key="3">
    <source>
        <dbReference type="Google" id="ProtNLM"/>
    </source>
</evidence>
<evidence type="ECO:0000313" key="2">
    <source>
        <dbReference type="Proteomes" id="UP000593573"/>
    </source>
</evidence>
<accession>A0A7J8VZJ0</accession>